<feature type="domain" description="SHSP" evidence="4">
    <location>
        <begin position="30"/>
        <end position="142"/>
    </location>
</feature>
<evidence type="ECO:0000313" key="6">
    <source>
        <dbReference type="Proteomes" id="UP000631034"/>
    </source>
</evidence>
<protein>
    <submittedName>
        <fullName evidence="5">Hsp20 family protein</fullName>
    </submittedName>
</protein>
<evidence type="ECO:0000256" key="3">
    <source>
        <dbReference type="RuleBase" id="RU003616"/>
    </source>
</evidence>
<keyword evidence="1" id="KW-0346">Stress response</keyword>
<reference evidence="5" key="1">
    <citation type="submission" date="2020-10" db="EMBL/GenBank/DDBJ databases">
        <title>Genome sequence of the unusual species of purple photosynthetic bacteria, Phaeovibrio sulfidiphilus DSM 23193, type strain.</title>
        <authorList>
            <person name="Kyndt J.A."/>
            <person name="Meyer T.E."/>
        </authorList>
    </citation>
    <scope>NUCLEOTIDE SEQUENCE</scope>
    <source>
        <strain evidence="5">DSM 23193</strain>
    </source>
</reference>
<comment type="caution">
    <text evidence="5">The sequence shown here is derived from an EMBL/GenBank/DDBJ whole genome shotgun (WGS) entry which is preliminary data.</text>
</comment>
<dbReference type="SUPFAM" id="SSF49764">
    <property type="entry name" value="HSP20-like chaperones"/>
    <property type="match status" value="1"/>
</dbReference>
<evidence type="ECO:0000259" key="4">
    <source>
        <dbReference type="PROSITE" id="PS01031"/>
    </source>
</evidence>
<dbReference type="Pfam" id="PF00011">
    <property type="entry name" value="HSP20"/>
    <property type="match status" value="1"/>
</dbReference>
<sequence>MRAYDLSPLHRFAIGFDNVGRLLDTAARLDSQATSYPPYNIEKTGETEYRITMAVAGFSDDDLSVVCEDNTLTISGRLEAAADENRQFLHRGIAGRAFERKFELADHIKVVGASLANGLLNVDLVREIPEEKQPRRIEITRAGEPRTVPALGVDAA</sequence>
<proteinExistence type="inferred from homology"/>
<dbReference type="PROSITE" id="PS01031">
    <property type="entry name" value="SHSP"/>
    <property type="match status" value="1"/>
</dbReference>
<evidence type="ECO:0000256" key="1">
    <source>
        <dbReference type="ARBA" id="ARBA00023016"/>
    </source>
</evidence>
<dbReference type="EMBL" id="JACZHT010000002">
    <property type="protein sequence ID" value="MBE1236654.1"/>
    <property type="molecule type" value="Genomic_DNA"/>
</dbReference>
<dbReference type="InterPro" id="IPR002068">
    <property type="entry name" value="A-crystallin/Hsp20_dom"/>
</dbReference>
<dbReference type="PANTHER" id="PTHR47062">
    <property type="match status" value="1"/>
</dbReference>
<dbReference type="RefSeq" id="WP_192533634.1">
    <property type="nucleotide sequence ID" value="NZ_JACZHT010000002.1"/>
</dbReference>
<dbReference type="InterPro" id="IPR037913">
    <property type="entry name" value="ACD_IbpA/B"/>
</dbReference>
<dbReference type="PANTHER" id="PTHR47062:SF1">
    <property type="entry name" value="SMALL HEAT SHOCK PROTEIN IBPA"/>
    <property type="match status" value="1"/>
</dbReference>
<evidence type="ECO:0000256" key="2">
    <source>
        <dbReference type="PROSITE-ProRule" id="PRU00285"/>
    </source>
</evidence>
<dbReference type="InterPro" id="IPR008978">
    <property type="entry name" value="HSP20-like_chaperone"/>
</dbReference>
<keyword evidence="6" id="KW-1185">Reference proteome</keyword>
<name>A0A8J6YMK8_9PROT</name>
<organism evidence="5 6">
    <name type="scientific">Phaeovibrio sulfidiphilus</name>
    <dbReference type="NCBI Taxonomy" id="1220600"/>
    <lineage>
        <taxon>Bacteria</taxon>
        <taxon>Pseudomonadati</taxon>
        <taxon>Pseudomonadota</taxon>
        <taxon>Alphaproteobacteria</taxon>
        <taxon>Rhodospirillales</taxon>
        <taxon>Rhodospirillaceae</taxon>
        <taxon>Phaeovibrio</taxon>
    </lineage>
</organism>
<dbReference type="CDD" id="cd06470">
    <property type="entry name" value="ACD_IbpA-B_like"/>
    <property type="match status" value="1"/>
</dbReference>
<comment type="similarity">
    <text evidence="2 3">Belongs to the small heat shock protein (HSP20) family.</text>
</comment>
<dbReference type="AlphaFoldDB" id="A0A8J6YMK8"/>
<accession>A0A8J6YMK8</accession>
<gene>
    <name evidence="5" type="ORF">IHV25_03175</name>
</gene>
<evidence type="ECO:0000313" key="5">
    <source>
        <dbReference type="EMBL" id="MBE1236654.1"/>
    </source>
</evidence>
<dbReference type="Gene3D" id="2.60.40.790">
    <property type="match status" value="1"/>
</dbReference>
<dbReference type="Proteomes" id="UP000631034">
    <property type="component" value="Unassembled WGS sequence"/>
</dbReference>